<proteinExistence type="predicted"/>
<keyword evidence="1" id="KW-0732">Signal</keyword>
<dbReference type="Proteomes" id="UP001499974">
    <property type="component" value="Unassembled WGS sequence"/>
</dbReference>
<feature type="chain" id="PRO_5045313768" evidence="1">
    <location>
        <begin position="40"/>
        <end position="441"/>
    </location>
</feature>
<comment type="caution">
    <text evidence="2">The sequence shown here is derived from an EMBL/GenBank/DDBJ whole genome shotgun (WGS) entry which is preliminary data.</text>
</comment>
<sequence>MSLIGRETHMRLKTRTTVAALAVLAAAAPATVVIAPASAGPGTSDRSSAHKPKDPNATPFALRAWGYSTRATGGDVPTDSGGTAWEVIGCTNRAGLHHTNNIAGVTLPGLGTISAAKTRVWTTRKGGVVSSWARNTIGKVVLSDSPLGTLTLNAVSSTARAYHDGSKFKTSTNTDLARLTFAGPVGPAQDFPIPAPGRPVTIPGFAKVTVAASNTPTTKNGARAYSNGLKVELFATHSTVRVAHAVAQILSGVQTGLFSGQSAAVTGNAASGVVGLGRNTLLKMPCQGTDGVVKTRSASSTDLGGQVAVGVAKSEEMAKQNGKKAWGYTRSRVASFSLGDQLRIEGIVGQVNVSRTGSHLRKLNRSTKGTTIGTIVVNGEPRKFPDTGVLEIPGVAKLQRSVTEKSKNGLSVIALRIKLLDGTGAVIDLGNARMQVRRSAH</sequence>
<evidence type="ECO:0000313" key="3">
    <source>
        <dbReference type="Proteomes" id="UP001499974"/>
    </source>
</evidence>
<reference evidence="3" key="1">
    <citation type="journal article" date="2019" name="Int. J. Syst. Evol. Microbiol.">
        <title>The Global Catalogue of Microorganisms (GCM) 10K type strain sequencing project: providing services to taxonomists for standard genome sequencing and annotation.</title>
        <authorList>
            <consortium name="The Broad Institute Genomics Platform"/>
            <consortium name="The Broad Institute Genome Sequencing Center for Infectious Disease"/>
            <person name="Wu L."/>
            <person name="Ma J."/>
        </authorList>
    </citation>
    <scope>NUCLEOTIDE SEQUENCE [LARGE SCALE GENOMIC DNA]</scope>
    <source>
        <strain evidence="3">JCM 18531</strain>
    </source>
</reference>
<gene>
    <name evidence="2" type="ORF">GCM10023349_26880</name>
</gene>
<dbReference type="EMBL" id="BAABKM010000002">
    <property type="protein sequence ID" value="GAA4707100.1"/>
    <property type="molecule type" value="Genomic_DNA"/>
</dbReference>
<evidence type="ECO:0000313" key="2">
    <source>
        <dbReference type="EMBL" id="GAA4707100.1"/>
    </source>
</evidence>
<evidence type="ECO:0000256" key="1">
    <source>
        <dbReference type="SAM" id="SignalP"/>
    </source>
</evidence>
<accession>A0ABP8XJB7</accession>
<organism evidence="2 3">
    <name type="scientific">Nocardioides conyzicola</name>
    <dbReference type="NCBI Taxonomy" id="1651781"/>
    <lineage>
        <taxon>Bacteria</taxon>
        <taxon>Bacillati</taxon>
        <taxon>Actinomycetota</taxon>
        <taxon>Actinomycetes</taxon>
        <taxon>Propionibacteriales</taxon>
        <taxon>Nocardioidaceae</taxon>
        <taxon>Nocardioides</taxon>
    </lineage>
</organism>
<name>A0ABP8XJB7_9ACTN</name>
<protein>
    <submittedName>
        <fullName evidence="2">Uncharacterized protein</fullName>
    </submittedName>
</protein>
<dbReference type="NCBIfam" id="NF040603">
    <property type="entry name" value="choice_anch_P"/>
    <property type="match status" value="2"/>
</dbReference>
<feature type="signal peptide" evidence="1">
    <location>
        <begin position="1"/>
        <end position="39"/>
    </location>
</feature>
<keyword evidence="3" id="KW-1185">Reference proteome</keyword>